<reference evidence="1" key="2">
    <citation type="submission" date="2020-08" db="EMBL/GenBank/DDBJ databases">
        <authorList>
            <person name="Chen M."/>
            <person name="Teng W."/>
            <person name="Zhao L."/>
            <person name="Hu C."/>
            <person name="Zhou Y."/>
            <person name="Han B."/>
            <person name="Song L."/>
            <person name="Shu W."/>
        </authorList>
    </citation>
    <scope>NUCLEOTIDE SEQUENCE</scope>
    <source>
        <strain evidence="1">FACHB-1375</strain>
    </source>
</reference>
<gene>
    <name evidence="1" type="ORF">H6G03_31080</name>
</gene>
<protein>
    <submittedName>
        <fullName evidence="1">DUF2330 domain-containing protein</fullName>
    </submittedName>
</protein>
<name>A0A926ZK11_9CYAN</name>
<dbReference type="Proteomes" id="UP000641646">
    <property type="component" value="Unassembled WGS sequence"/>
</dbReference>
<dbReference type="AlphaFoldDB" id="A0A926ZK11"/>
<reference evidence="1" key="1">
    <citation type="journal article" date="2015" name="ISME J.">
        <title>Draft Genome Sequence of Streptomyces incarnatus NRRL8089, which Produces the Nucleoside Antibiotic Sinefungin.</title>
        <authorList>
            <person name="Oshima K."/>
            <person name="Hattori M."/>
            <person name="Shimizu H."/>
            <person name="Fukuda K."/>
            <person name="Nemoto M."/>
            <person name="Inagaki K."/>
            <person name="Tamura T."/>
        </authorList>
    </citation>
    <scope>NUCLEOTIDE SEQUENCE</scope>
    <source>
        <strain evidence="1">FACHB-1375</strain>
    </source>
</reference>
<proteinExistence type="predicted"/>
<dbReference type="EMBL" id="JACJPW010000122">
    <property type="protein sequence ID" value="MBD2185465.1"/>
    <property type="molecule type" value="Genomic_DNA"/>
</dbReference>
<accession>A0A926ZK11</accession>
<evidence type="ECO:0000313" key="2">
    <source>
        <dbReference type="Proteomes" id="UP000641646"/>
    </source>
</evidence>
<feature type="non-terminal residue" evidence="1">
    <location>
        <position position="1"/>
    </location>
</feature>
<organism evidence="1 2">
    <name type="scientific">Aerosakkonema funiforme FACHB-1375</name>
    <dbReference type="NCBI Taxonomy" id="2949571"/>
    <lineage>
        <taxon>Bacteria</taxon>
        <taxon>Bacillati</taxon>
        <taxon>Cyanobacteriota</taxon>
        <taxon>Cyanophyceae</taxon>
        <taxon>Oscillatoriophycideae</taxon>
        <taxon>Aerosakkonematales</taxon>
        <taxon>Aerosakkonemataceae</taxon>
        <taxon>Aerosakkonema</taxon>
    </lineage>
</organism>
<comment type="caution">
    <text evidence="1">The sequence shown here is derived from an EMBL/GenBank/DDBJ whole genome shotgun (WGS) entry which is preliminary data.</text>
</comment>
<sequence length="77" mass="9121">QETSNRQNFQGRYILRHAFEGETNCPAGQQYKRALATRFEQEAQTLAKLTGWNINDIRKKLPVTQTQQTPFWRNIWP</sequence>
<keyword evidence="2" id="KW-1185">Reference proteome</keyword>
<evidence type="ECO:0000313" key="1">
    <source>
        <dbReference type="EMBL" id="MBD2185465.1"/>
    </source>
</evidence>